<dbReference type="Proteomes" id="UP001209276">
    <property type="component" value="Unassembled WGS sequence"/>
</dbReference>
<gene>
    <name evidence="3" type="ORF">FLT43_13275</name>
    <name evidence="2" type="ORF">M5W83_23325</name>
</gene>
<dbReference type="EMBL" id="CP041405">
    <property type="protein sequence ID" value="QDM44349.1"/>
    <property type="molecule type" value="Genomic_DNA"/>
</dbReference>
<dbReference type="PANTHER" id="PTHR10587">
    <property type="entry name" value="GLYCOSYL TRANSFERASE-RELATED"/>
    <property type="match status" value="1"/>
</dbReference>
<dbReference type="Proteomes" id="UP000315377">
    <property type="component" value="Chromosome"/>
</dbReference>
<dbReference type="SUPFAM" id="SSF88713">
    <property type="entry name" value="Glycoside hydrolase/deacetylase"/>
    <property type="match status" value="1"/>
</dbReference>
<sequence>MQKLMLGGVLLILLLIVCYMGIPFLITRICGVGVLRKGRPTARIALTFDDGPDPRYTPQLLDLLQDHGVKATFFVLGSKAEQYSDLTRRIYLEGHQIGIHNYTHLSNWLMTPGQVRERHVERTADIVEGIVGERPVFYRPPWGIVNAGDLFSLRQSYRIVLWSVMGWDWTRGTDAERLTRRLMRSIKPGSIVLLHDSGDTAGADEDAPQQMLKSLREVLAKLRLQGYQCVRVDELQAQPYAGRSPMVQAGRGQVKMALPRHREYHQNHG</sequence>
<organism evidence="3 4">
    <name type="scientific">Paenibacillus thiaminolyticus</name>
    <name type="common">Bacillus thiaminolyticus</name>
    <dbReference type="NCBI Taxonomy" id="49283"/>
    <lineage>
        <taxon>Bacteria</taxon>
        <taxon>Bacillati</taxon>
        <taxon>Bacillota</taxon>
        <taxon>Bacilli</taxon>
        <taxon>Bacillales</taxon>
        <taxon>Paenibacillaceae</taxon>
        <taxon>Paenibacillus</taxon>
    </lineage>
</organism>
<dbReference type="GO" id="GO:0016810">
    <property type="term" value="F:hydrolase activity, acting on carbon-nitrogen (but not peptide) bonds"/>
    <property type="evidence" value="ECO:0007669"/>
    <property type="project" value="InterPro"/>
</dbReference>
<dbReference type="Gene3D" id="3.20.20.370">
    <property type="entry name" value="Glycoside hydrolase/deacetylase"/>
    <property type="match status" value="1"/>
</dbReference>
<evidence type="ECO:0000313" key="5">
    <source>
        <dbReference type="Proteomes" id="UP001209276"/>
    </source>
</evidence>
<accession>A0AAP9J1E7</accession>
<reference evidence="2 5" key="2">
    <citation type="submission" date="2022-05" db="EMBL/GenBank/DDBJ databases">
        <title>Genome Sequencing of Bee-Associated Microbes.</title>
        <authorList>
            <person name="Dunlap C."/>
        </authorList>
    </citation>
    <scope>NUCLEOTIDE SEQUENCE [LARGE SCALE GENOMIC DNA]</scope>
    <source>
        <strain evidence="2 5">NRRL B-14613</strain>
    </source>
</reference>
<reference evidence="3 4" key="1">
    <citation type="submission" date="2019-07" db="EMBL/GenBank/DDBJ databases">
        <title>Paenibacillus thiaminolyticus NRRL B-4156.</title>
        <authorList>
            <person name="Hehnly C."/>
            <person name="Zhang L."/>
        </authorList>
    </citation>
    <scope>NUCLEOTIDE SEQUENCE [LARGE SCALE GENOMIC DNA]</scope>
    <source>
        <strain evidence="3 4">NRRL B-4156</strain>
    </source>
</reference>
<dbReference type="InterPro" id="IPR050248">
    <property type="entry name" value="Polysacc_deacetylase_ArnD"/>
</dbReference>
<evidence type="ECO:0000259" key="1">
    <source>
        <dbReference type="PROSITE" id="PS51677"/>
    </source>
</evidence>
<evidence type="ECO:0000313" key="2">
    <source>
        <dbReference type="EMBL" id="MCY9610092.1"/>
    </source>
</evidence>
<dbReference type="GeneID" id="76996933"/>
<evidence type="ECO:0000313" key="4">
    <source>
        <dbReference type="Proteomes" id="UP000315377"/>
    </source>
</evidence>
<dbReference type="InterPro" id="IPR002509">
    <property type="entry name" value="NODB_dom"/>
</dbReference>
<dbReference type="CDD" id="cd10959">
    <property type="entry name" value="CE4_NodB_like_3"/>
    <property type="match status" value="1"/>
</dbReference>
<dbReference type="AlphaFoldDB" id="A0AAP9J1E7"/>
<dbReference type="PANTHER" id="PTHR10587:SF137">
    <property type="entry name" value="4-DEOXY-4-FORMAMIDO-L-ARABINOSE-PHOSPHOUNDECAPRENOL DEFORMYLASE ARND-RELATED"/>
    <property type="match status" value="1"/>
</dbReference>
<dbReference type="PROSITE" id="PS51677">
    <property type="entry name" value="NODB"/>
    <property type="match status" value="1"/>
</dbReference>
<dbReference type="Pfam" id="PF01522">
    <property type="entry name" value="Polysacc_deac_1"/>
    <property type="match status" value="1"/>
</dbReference>
<feature type="domain" description="NodB homology" evidence="1">
    <location>
        <begin position="42"/>
        <end position="230"/>
    </location>
</feature>
<keyword evidence="5" id="KW-1185">Reference proteome</keyword>
<name>A0AAP9J1E7_PANTH</name>
<dbReference type="RefSeq" id="WP_087443423.1">
    <property type="nucleotide sequence ID" value="NZ_CABMNB010000033.1"/>
</dbReference>
<evidence type="ECO:0000313" key="3">
    <source>
        <dbReference type="EMBL" id="QDM44349.1"/>
    </source>
</evidence>
<dbReference type="EMBL" id="JAMDMM010000049">
    <property type="protein sequence ID" value="MCY9610092.1"/>
    <property type="molecule type" value="Genomic_DNA"/>
</dbReference>
<dbReference type="InterPro" id="IPR011330">
    <property type="entry name" value="Glyco_hydro/deAcase_b/a-brl"/>
</dbReference>
<dbReference type="GO" id="GO:0005975">
    <property type="term" value="P:carbohydrate metabolic process"/>
    <property type="evidence" value="ECO:0007669"/>
    <property type="project" value="InterPro"/>
</dbReference>
<proteinExistence type="predicted"/>
<protein>
    <submittedName>
        <fullName evidence="3">Polysaccharide deacetylase family protein</fullName>
    </submittedName>
</protein>